<dbReference type="SMART" id="SM01012">
    <property type="entry name" value="ANTAR"/>
    <property type="match status" value="1"/>
</dbReference>
<dbReference type="EMBL" id="CP059572">
    <property type="protein sequence ID" value="QXJ19864.1"/>
    <property type="molecule type" value="Genomic_DNA"/>
</dbReference>
<dbReference type="SMART" id="SM00331">
    <property type="entry name" value="PP2C_SIG"/>
    <property type="match status" value="1"/>
</dbReference>
<dbReference type="InterPro" id="IPR005561">
    <property type="entry name" value="ANTAR"/>
</dbReference>
<dbReference type="SUPFAM" id="SSF81606">
    <property type="entry name" value="PP2C-like"/>
    <property type="match status" value="1"/>
</dbReference>
<proteinExistence type="predicted"/>
<dbReference type="Pfam" id="PF07228">
    <property type="entry name" value="SpoIIE"/>
    <property type="match status" value="1"/>
</dbReference>
<name>A0ABX8QP22_9ACTN</name>
<gene>
    <name evidence="4" type="ORF">AGRA3207_000467</name>
</gene>
<dbReference type="PANTHER" id="PTHR43156:SF2">
    <property type="entry name" value="STAGE II SPORULATION PROTEIN E"/>
    <property type="match status" value="1"/>
</dbReference>
<dbReference type="InterPro" id="IPR036457">
    <property type="entry name" value="PPM-type-like_dom_sf"/>
</dbReference>
<dbReference type="SUPFAM" id="SSF55785">
    <property type="entry name" value="PYP-like sensor domain (PAS domain)"/>
    <property type="match status" value="1"/>
</dbReference>
<dbReference type="InterPro" id="IPR001932">
    <property type="entry name" value="PPM-type_phosphatase-like_dom"/>
</dbReference>
<dbReference type="Pfam" id="PF03861">
    <property type="entry name" value="ANTAR"/>
    <property type="match status" value="1"/>
</dbReference>
<dbReference type="PANTHER" id="PTHR43156">
    <property type="entry name" value="STAGE II SPORULATION PROTEIN E-RELATED"/>
    <property type="match status" value="1"/>
</dbReference>
<dbReference type="Proteomes" id="UP001049518">
    <property type="component" value="Chromosome"/>
</dbReference>
<reference evidence="4" key="1">
    <citation type="submission" date="2020-07" db="EMBL/GenBank/DDBJ databases">
        <authorList>
            <person name="Tarantini F.S."/>
            <person name="Hong K.W."/>
            <person name="Chan K.G."/>
        </authorList>
    </citation>
    <scope>NUCLEOTIDE SEQUENCE</scope>
    <source>
        <strain evidence="4">32-07</strain>
    </source>
</reference>
<dbReference type="PROSITE" id="PS50921">
    <property type="entry name" value="ANTAR"/>
    <property type="match status" value="1"/>
</dbReference>
<keyword evidence="5" id="KW-1185">Reference proteome</keyword>
<dbReference type="InterPro" id="IPR035965">
    <property type="entry name" value="PAS-like_dom_sf"/>
</dbReference>
<dbReference type="Gene3D" id="3.30.450.20">
    <property type="entry name" value="PAS domain"/>
    <property type="match status" value="1"/>
</dbReference>
<evidence type="ECO:0000256" key="2">
    <source>
        <dbReference type="SAM" id="MobiDB-lite"/>
    </source>
</evidence>
<evidence type="ECO:0000256" key="1">
    <source>
        <dbReference type="ARBA" id="ARBA00022801"/>
    </source>
</evidence>
<dbReference type="InterPro" id="IPR011006">
    <property type="entry name" value="CheY-like_superfamily"/>
</dbReference>
<dbReference type="Gene3D" id="3.60.40.10">
    <property type="entry name" value="PPM-type phosphatase domain"/>
    <property type="match status" value="1"/>
</dbReference>
<feature type="region of interest" description="Disordered" evidence="2">
    <location>
        <begin position="84"/>
        <end position="138"/>
    </location>
</feature>
<feature type="domain" description="ANTAR" evidence="3">
    <location>
        <begin position="13"/>
        <end position="74"/>
    </location>
</feature>
<organism evidence="4 5">
    <name type="scientific">Actinomadura graeca</name>
    <dbReference type="NCBI Taxonomy" id="2750812"/>
    <lineage>
        <taxon>Bacteria</taxon>
        <taxon>Bacillati</taxon>
        <taxon>Actinomycetota</taxon>
        <taxon>Actinomycetes</taxon>
        <taxon>Streptosporangiales</taxon>
        <taxon>Thermomonosporaceae</taxon>
        <taxon>Actinomadura</taxon>
    </lineage>
</organism>
<dbReference type="RefSeq" id="WP_231332896.1">
    <property type="nucleotide sequence ID" value="NZ_CP059572.1"/>
</dbReference>
<evidence type="ECO:0000259" key="3">
    <source>
        <dbReference type="PROSITE" id="PS50921"/>
    </source>
</evidence>
<dbReference type="Gene3D" id="1.10.10.10">
    <property type="entry name" value="Winged helix-like DNA-binding domain superfamily/Winged helix DNA-binding domain"/>
    <property type="match status" value="1"/>
</dbReference>
<evidence type="ECO:0000313" key="5">
    <source>
        <dbReference type="Proteomes" id="UP001049518"/>
    </source>
</evidence>
<dbReference type="SUPFAM" id="SSF52172">
    <property type="entry name" value="CheY-like"/>
    <property type="match status" value="1"/>
</dbReference>
<dbReference type="InterPro" id="IPR036388">
    <property type="entry name" value="WH-like_DNA-bd_sf"/>
</dbReference>
<accession>A0ABX8QP22</accession>
<evidence type="ECO:0000313" key="4">
    <source>
        <dbReference type="EMBL" id="QXJ19864.1"/>
    </source>
</evidence>
<dbReference type="InterPro" id="IPR052016">
    <property type="entry name" value="Bact_Sigma-Reg"/>
</dbReference>
<keyword evidence="1" id="KW-0378">Hydrolase</keyword>
<sequence>MDSDASAALATTVERLRRELEAERRGRRARTAVEQAKGLLAERLGCGPDTAYDHLLELAADTGVEPATAAALLLGTDPAAAAAPAVPAPRAAEHGTDPGPPRRPRLARSTDAPYRGHEVPGWDASPPDADAAGRDAGGGVGAVMDGAVMDGAAGEGAGPWPQAVLDVMQGPGAFMTPVRDASGRVVEFRVEAVNADATALPGLFEEYARVLETGVPLRRGHGEGGPSVRACRVGGGVLVGWCFHDDDADLAAQLAQAQRLGGIGWGRFDLATGDARWSEQVYEIFGRDRAAGPLPLDRLADHVVPADLPRAEHLLRTLLVRREPAGAELRLRAGAEVRHVRVTAEPALDPLGEPAALHVVFQDVSQRRRCDETLAATRRQLMRQRRRIAEERHIAVELQRAILPLPRGPRALPGLRAAVRYLPARSESRVGGDWYEAAALPGGEVFLAIGDVSGHGLPAAAQMARLRNALSGLTCTGAAPDRLLGWLNRLLLERPSPDRRSAPTASVIAARYEPGPRVLTWAQAGHPPPLLMRGGRAELLEPPEGVLLGALEKPCLDLAITRLEHGDLLVFYTDGLIERRDRDLAEGFGLLRAAVEERAAAPPDAVIDHVLRSLGAANPDDDTCVLAVQVA</sequence>
<protein>
    <submittedName>
        <fullName evidence="4">SpoIIE family protein phosphatase</fullName>
    </submittedName>
</protein>